<reference evidence="1 2" key="1">
    <citation type="submission" date="2024-04" db="EMBL/GenBank/DDBJ databases">
        <title>Tritrichomonas musculus Genome.</title>
        <authorList>
            <person name="Alves-Ferreira E."/>
            <person name="Grigg M."/>
            <person name="Lorenzi H."/>
            <person name="Galac M."/>
        </authorList>
    </citation>
    <scope>NUCLEOTIDE SEQUENCE [LARGE SCALE GENOMIC DNA]</scope>
    <source>
        <strain evidence="1 2">EAF2021</strain>
    </source>
</reference>
<accession>A0ABR2GQS5</accession>
<organism evidence="1 2">
    <name type="scientific">Tritrichomonas musculus</name>
    <dbReference type="NCBI Taxonomy" id="1915356"/>
    <lineage>
        <taxon>Eukaryota</taxon>
        <taxon>Metamonada</taxon>
        <taxon>Parabasalia</taxon>
        <taxon>Tritrichomonadida</taxon>
        <taxon>Tritrichomonadidae</taxon>
        <taxon>Tritrichomonas</taxon>
    </lineage>
</organism>
<protein>
    <submittedName>
        <fullName evidence="1">Uncharacterized protein</fullName>
    </submittedName>
</protein>
<gene>
    <name evidence="1" type="ORF">M9Y10_040215</name>
</gene>
<evidence type="ECO:0000313" key="2">
    <source>
        <dbReference type="Proteomes" id="UP001470230"/>
    </source>
</evidence>
<proteinExistence type="predicted"/>
<evidence type="ECO:0000313" key="1">
    <source>
        <dbReference type="EMBL" id="KAK8836016.1"/>
    </source>
</evidence>
<sequence>MLTQSGSSINENLESTDDGFDVEALINGRSKLFIDGKFYHAYLDQELINILEIEETSLEKPVTELFIKKLKDTQEGKLSEDVTSISFVYYKNSKNEICICCQPNAPL</sequence>
<keyword evidence="2" id="KW-1185">Reference proteome</keyword>
<name>A0ABR2GQS5_9EUKA</name>
<dbReference type="EMBL" id="JAPFFF010000071">
    <property type="protein sequence ID" value="KAK8836016.1"/>
    <property type="molecule type" value="Genomic_DNA"/>
</dbReference>
<comment type="caution">
    <text evidence="1">The sequence shown here is derived from an EMBL/GenBank/DDBJ whole genome shotgun (WGS) entry which is preliminary data.</text>
</comment>
<dbReference type="Proteomes" id="UP001470230">
    <property type="component" value="Unassembled WGS sequence"/>
</dbReference>